<feature type="domain" description="Phosphoribosyltransferase" evidence="12">
    <location>
        <begin position="35"/>
        <end position="151"/>
    </location>
</feature>
<reference evidence="13 14" key="1">
    <citation type="submission" date="2020-08" db="EMBL/GenBank/DDBJ databases">
        <title>Acidobacteriota in marine sediments use diverse sulfur dissimilation pathways.</title>
        <authorList>
            <person name="Wasmund K."/>
        </authorList>
    </citation>
    <scope>NUCLEOTIDE SEQUENCE [LARGE SCALE GENOMIC DNA]</scope>
    <source>
        <strain evidence="13">MAG AM4</strain>
    </source>
</reference>
<organism evidence="13 14">
    <name type="scientific">Candidatus Polarisedimenticola svalbardensis</name>
    <dbReference type="NCBI Taxonomy" id="2886004"/>
    <lineage>
        <taxon>Bacteria</taxon>
        <taxon>Pseudomonadati</taxon>
        <taxon>Acidobacteriota</taxon>
        <taxon>Candidatus Polarisedimenticolia</taxon>
        <taxon>Candidatus Polarisedimenticolales</taxon>
        <taxon>Candidatus Polarisedimenticolaceae</taxon>
        <taxon>Candidatus Polarisedimenticola</taxon>
    </lineage>
</organism>
<evidence type="ECO:0000259" key="12">
    <source>
        <dbReference type="Pfam" id="PF00156"/>
    </source>
</evidence>
<proteinExistence type="inferred from homology"/>
<dbReference type="NCBIfam" id="NF002634">
    <property type="entry name" value="PRK02304.1-3"/>
    <property type="match status" value="1"/>
</dbReference>
<dbReference type="InterPro" id="IPR000836">
    <property type="entry name" value="PRTase_dom"/>
</dbReference>
<sequence>MLVGDLKKVIREIPDFPKPGINFYDITTLFADPAAFKTAVNKMVERYRGEKIDAFVGIEARGFILASIMAHTLETSLVLIRKPGKLPGNTLSESYDLEYGTNQVEIHEDAVEPGHRVVIVDDLLATGGTAGAAGKLLNRLDARVEGFAFLVELAFLNGREALGGRNVFSLITYE</sequence>
<dbReference type="PANTHER" id="PTHR32315:SF3">
    <property type="entry name" value="ADENINE PHOSPHORIBOSYLTRANSFERASE"/>
    <property type="match status" value="1"/>
</dbReference>
<evidence type="ECO:0000256" key="2">
    <source>
        <dbReference type="ARBA" id="ARBA00003968"/>
    </source>
</evidence>
<dbReference type="NCBIfam" id="TIGR01090">
    <property type="entry name" value="apt"/>
    <property type="match status" value="1"/>
</dbReference>
<name>A0A8J6XXS7_9BACT</name>
<dbReference type="HAMAP" id="MF_00004">
    <property type="entry name" value="Aden_phosphoribosyltr"/>
    <property type="match status" value="1"/>
</dbReference>
<dbReference type="GO" id="GO:0003999">
    <property type="term" value="F:adenine phosphoribosyltransferase activity"/>
    <property type="evidence" value="ECO:0007669"/>
    <property type="project" value="UniProtKB-UniRule"/>
</dbReference>
<dbReference type="GO" id="GO:0044209">
    <property type="term" value="P:AMP salvage"/>
    <property type="evidence" value="ECO:0007669"/>
    <property type="project" value="UniProtKB-UniRule"/>
</dbReference>
<comment type="pathway">
    <text evidence="4 11">Purine metabolism; AMP biosynthesis via salvage pathway; AMP from adenine: step 1/1.</text>
</comment>
<dbReference type="SUPFAM" id="SSF53271">
    <property type="entry name" value="PRTase-like"/>
    <property type="match status" value="1"/>
</dbReference>
<comment type="catalytic activity">
    <reaction evidence="1 11">
        <text>AMP + diphosphate = 5-phospho-alpha-D-ribose 1-diphosphate + adenine</text>
        <dbReference type="Rhea" id="RHEA:16609"/>
        <dbReference type="ChEBI" id="CHEBI:16708"/>
        <dbReference type="ChEBI" id="CHEBI:33019"/>
        <dbReference type="ChEBI" id="CHEBI:58017"/>
        <dbReference type="ChEBI" id="CHEBI:456215"/>
        <dbReference type="EC" id="2.4.2.7"/>
    </reaction>
</comment>
<evidence type="ECO:0000256" key="1">
    <source>
        <dbReference type="ARBA" id="ARBA00000868"/>
    </source>
</evidence>
<accession>A0A8J6XXS7</accession>
<keyword evidence="10 11" id="KW-0660">Purine salvage</keyword>
<evidence type="ECO:0000256" key="9">
    <source>
        <dbReference type="ARBA" id="ARBA00022679"/>
    </source>
</evidence>
<dbReference type="UniPathway" id="UPA00588">
    <property type="reaction ID" value="UER00646"/>
</dbReference>
<evidence type="ECO:0000256" key="6">
    <source>
        <dbReference type="ARBA" id="ARBA00011893"/>
    </source>
</evidence>
<dbReference type="InterPro" id="IPR005764">
    <property type="entry name" value="Ade_phspho_trans"/>
</dbReference>
<evidence type="ECO:0000256" key="3">
    <source>
        <dbReference type="ARBA" id="ARBA00004496"/>
    </source>
</evidence>
<gene>
    <name evidence="11" type="primary">apt</name>
    <name evidence="13" type="ORF">IFK94_01075</name>
</gene>
<dbReference type="Gene3D" id="3.40.50.2020">
    <property type="match status" value="1"/>
</dbReference>
<dbReference type="GO" id="GO:0006166">
    <property type="term" value="P:purine ribonucleoside salvage"/>
    <property type="evidence" value="ECO:0007669"/>
    <property type="project" value="UniProtKB-UniRule"/>
</dbReference>
<evidence type="ECO:0000256" key="5">
    <source>
        <dbReference type="ARBA" id="ARBA00008391"/>
    </source>
</evidence>
<comment type="subunit">
    <text evidence="11">Homodimer.</text>
</comment>
<evidence type="ECO:0000256" key="8">
    <source>
        <dbReference type="ARBA" id="ARBA00022676"/>
    </source>
</evidence>
<dbReference type="NCBIfam" id="NF002636">
    <property type="entry name" value="PRK02304.1-5"/>
    <property type="match status" value="1"/>
</dbReference>
<dbReference type="GO" id="GO:0005737">
    <property type="term" value="C:cytoplasm"/>
    <property type="evidence" value="ECO:0007669"/>
    <property type="project" value="UniProtKB-SubCell"/>
</dbReference>
<comment type="similarity">
    <text evidence="5 11">Belongs to the purine/pyrimidine phosphoribosyltransferase family.</text>
</comment>
<comment type="subcellular location">
    <subcellularLocation>
        <location evidence="3 11">Cytoplasm</location>
    </subcellularLocation>
</comment>
<dbReference type="GO" id="GO:0006168">
    <property type="term" value="P:adenine salvage"/>
    <property type="evidence" value="ECO:0007669"/>
    <property type="project" value="InterPro"/>
</dbReference>
<evidence type="ECO:0000256" key="7">
    <source>
        <dbReference type="ARBA" id="ARBA00022490"/>
    </source>
</evidence>
<keyword evidence="9 11" id="KW-0808">Transferase</keyword>
<protein>
    <recommendedName>
        <fullName evidence="6 11">Adenine phosphoribosyltransferase</fullName>
        <shortName evidence="11">APRT</shortName>
        <ecNumber evidence="6 11">2.4.2.7</ecNumber>
    </recommendedName>
</protein>
<dbReference type="EMBL" id="JACXWD010000002">
    <property type="protein sequence ID" value="MBD3866692.1"/>
    <property type="molecule type" value="Genomic_DNA"/>
</dbReference>
<dbReference type="CDD" id="cd06223">
    <property type="entry name" value="PRTases_typeI"/>
    <property type="match status" value="1"/>
</dbReference>
<dbReference type="GO" id="GO:0016208">
    <property type="term" value="F:AMP binding"/>
    <property type="evidence" value="ECO:0007669"/>
    <property type="project" value="TreeGrafter"/>
</dbReference>
<dbReference type="AlphaFoldDB" id="A0A8J6XXS7"/>
<dbReference type="GO" id="GO:0002055">
    <property type="term" value="F:adenine binding"/>
    <property type="evidence" value="ECO:0007669"/>
    <property type="project" value="TreeGrafter"/>
</dbReference>
<dbReference type="InterPro" id="IPR029057">
    <property type="entry name" value="PRTase-like"/>
</dbReference>
<evidence type="ECO:0000313" key="13">
    <source>
        <dbReference type="EMBL" id="MBD3866692.1"/>
    </source>
</evidence>
<evidence type="ECO:0000256" key="10">
    <source>
        <dbReference type="ARBA" id="ARBA00022726"/>
    </source>
</evidence>
<dbReference type="EC" id="2.4.2.7" evidence="6 11"/>
<evidence type="ECO:0000313" key="14">
    <source>
        <dbReference type="Proteomes" id="UP000648239"/>
    </source>
</evidence>
<evidence type="ECO:0000256" key="4">
    <source>
        <dbReference type="ARBA" id="ARBA00004659"/>
    </source>
</evidence>
<dbReference type="PANTHER" id="PTHR32315">
    <property type="entry name" value="ADENINE PHOSPHORIBOSYLTRANSFERASE"/>
    <property type="match status" value="1"/>
</dbReference>
<dbReference type="FunFam" id="3.40.50.2020:FF:000021">
    <property type="entry name" value="Adenine phosphoribosyltransferase"/>
    <property type="match status" value="1"/>
</dbReference>
<keyword evidence="8 11" id="KW-0328">Glycosyltransferase</keyword>
<comment type="function">
    <text evidence="2 11">Catalyzes a salvage reaction resulting in the formation of AMP, that is energically less costly than de novo synthesis.</text>
</comment>
<dbReference type="Proteomes" id="UP000648239">
    <property type="component" value="Unassembled WGS sequence"/>
</dbReference>
<dbReference type="InterPro" id="IPR050054">
    <property type="entry name" value="UPRTase/APRTase"/>
</dbReference>
<dbReference type="Pfam" id="PF00156">
    <property type="entry name" value="Pribosyltran"/>
    <property type="match status" value="1"/>
</dbReference>
<comment type="caution">
    <text evidence="13">The sequence shown here is derived from an EMBL/GenBank/DDBJ whole genome shotgun (WGS) entry which is preliminary data.</text>
</comment>
<keyword evidence="7 11" id="KW-0963">Cytoplasm</keyword>
<evidence type="ECO:0000256" key="11">
    <source>
        <dbReference type="HAMAP-Rule" id="MF_00004"/>
    </source>
</evidence>